<dbReference type="InterPro" id="IPR029063">
    <property type="entry name" value="SAM-dependent_MTases_sf"/>
</dbReference>
<keyword evidence="1" id="KW-0489">Methyltransferase</keyword>
<accession>A0ABW2N1C9</accession>
<proteinExistence type="predicted"/>
<dbReference type="Pfam" id="PF13489">
    <property type="entry name" value="Methyltransf_23"/>
    <property type="match status" value="1"/>
</dbReference>
<dbReference type="Proteomes" id="UP001596524">
    <property type="component" value="Unassembled WGS sequence"/>
</dbReference>
<dbReference type="PANTHER" id="PTHR43861">
    <property type="entry name" value="TRANS-ACONITATE 2-METHYLTRANSFERASE-RELATED"/>
    <property type="match status" value="1"/>
</dbReference>
<dbReference type="EMBL" id="JBHTCH010000014">
    <property type="protein sequence ID" value="MFC7361109.1"/>
    <property type="molecule type" value="Genomic_DNA"/>
</dbReference>
<organism evidence="1 2">
    <name type="scientific">Nocardioides astragali</name>
    <dbReference type="NCBI Taxonomy" id="1776736"/>
    <lineage>
        <taxon>Bacteria</taxon>
        <taxon>Bacillati</taxon>
        <taxon>Actinomycetota</taxon>
        <taxon>Actinomycetes</taxon>
        <taxon>Propionibacteriales</taxon>
        <taxon>Nocardioidaceae</taxon>
        <taxon>Nocardioides</taxon>
    </lineage>
</organism>
<comment type="caution">
    <text evidence="1">The sequence shown here is derived from an EMBL/GenBank/DDBJ whole genome shotgun (WGS) entry which is preliminary data.</text>
</comment>
<keyword evidence="1" id="KW-0808">Transferase</keyword>
<dbReference type="RefSeq" id="WP_255888376.1">
    <property type="nucleotide sequence ID" value="NZ_JAFMZM010000001.1"/>
</dbReference>
<sequence length="227" mass="25628">MSESQPPQQDVYERNPRQDVAPHIPKHATSALDVGCARGGFDLSLRQALGPRARIVGIEANREAAELAARDSEFDEVLTGYFPHVLEERDVTFDLICFNDVLEHLVDPWTVLRSTHRFLAPDGHVLASIPNVQYAPVVWGLARGRFSYTQTGILDRTHLRFFTRRSMIEMFQSTGFRVVSANGINNITMEYPRLFAGHRRKLRHALGSAQWVQYVVVATSLDVGSQR</sequence>
<dbReference type="GO" id="GO:0008168">
    <property type="term" value="F:methyltransferase activity"/>
    <property type="evidence" value="ECO:0007669"/>
    <property type="project" value="UniProtKB-KW"/>
</dbReference>
<reference evidence="2" key="1">
    <citation type="journal article" date="2019" name="Int. J. Syst. Evol. Microbiol.">
        <title>The Global Catalogue of Microorganisms (GCM) 10K type strain sequencing project: providing services to taxonomists for standard genome sequencing and annotation.</title>
        <authorList>
            <consortium name="The Broad Institute Genomics Platform"/>
            <consortium name="The Broad Institute Genome Sequencing Center for Infectious Disease"/>
            <person name="Wu L."/>
            <person name="Ma J."/>
        </authorList>
    </citation>
    <scope>NUCLEOTIDE SEQUENCE [LARGE SCALE GENOMIC DNA]</scope>
    <source>
        <strain evidence="2">FCH27</strain>
    </source>
</reference>
<evidence type="ECO:0000313" key="2">
    <source>
        <dbReference type="Proteomes" id="UP001596524"/>
    </source>
</evidence>
<dbReference type="CDD" id="cd02440">
    <property type="entry name" value="AdoMet_MTases"/>
    <property type="match status" value="1"/>
</dbReference>
<dbReference type="SUPFAM" id="SSF53335">
    <property type="entry name" value="S-adenosyl-L-methionine-dependent methyltransferases"/>
    <property type="match status" value="1"/>
</dbReference>
<dbReference type="GO" id="GO:0032259">
    <property type="term" value="P:methylation"/>
    <property type="evidence" value="ECO:0007669"/>
    <property type="project" value="UniProtKB-KW"/>
</dbReference>
<evidence type="ECO:0000313" key="1">
    <source>
        <dbReference type="EMBL" id="MFC7361109.1"/>
    </source>
</evidence>
<dbReference type="Gene3D" id="3.40.50.150">
    <property type="entry name" value="Vaccinia Virus protein VP39"/>
    <property type="match status" value="1"/>
</dbReference>
<keyword evidence="2" id="KW-1185">Reference proteome</keyword>
<name>A0ABW2N1C9_9ACTN</name>
<gene>
    <name evidence="1" type="ORF">ACFQO6_12585</name>
</gene>
<protein>
    <submittedName>
        <fullName evidence="1">Class I SAM-dependent methyltransferase</fullName>
        <ecNumber evidence="1">2.1.1.-</ecNumber>
    </submittedName>
</protein>
<dbReference type="EC" id="2.1.1.-" evidence="1"/>